<dbReference type="InterPro" id="IPR025316">
    <property type="entry name" value="DUF4221"/>
</dbReference>
<keyword evidence="1" id="KW-0732">Signal</keyword>
<dbReference type="RefSeq" id="WP_289999445.1">
    <property type="nucleotide sequence ID" value="NZ_JAUEPH010000003.1"/>
</dbReference>
<dbReference type="PROSITE" id="PS51257">
    <property type="entry name" value="PROKAR_LIPOPROTEIN"/>
    <property type="match status" value="1"/>
</dbReference>
<evidence type="ECO:0000313" key="2">
    <source>
        <dbReference type="EMBL" id="MDN3203888.1"/>
    </source>
</evidence>
<dbReference type="Pfam" id="PF13970">
    <property type="entry name" value="DUF4221"/>
    <property type="match status" value="1"/>
</dbReference>
<feature type="signal peptide" evidence="1">
    <location>
        <begin position="1"/>
        <end position="20"/>
    </location>
</feature>
<organism evidence="2 3">
    <name type="scientific">Algoriphagus sediminis</name>
    <dbReference type="NCBI Taxonomy" id="3057113"/>
    <lineage>
        <taxon>Bacteria</taxon>
        <taxon>Pseudomonadati</taxon>
        <taxon>Bacteroidota</taxon>
        <taxon>Cytophagia</taxon>
        <taxon>Cytophagales</taxon>
        <taxon>Cyclobacteriaceae</taxon>
        <taxon>Algoriphagus</taxon>
    </lineage>
</organism>
<sequence>MRTFLALILGILLFSSCATREEDQSFENVLDELIVNIDTVVVDVGEEIFIPGAYNYPEISADQKTLFFYYEGENPEIHEIELEDFSLKGRYTLKTDGPNRVPEYLINANLLADDKFALIGYGVQGIYSKEGEKLSELNLESRNWKGLPDIENLDFKRRMFIIDDGNKGVSIPGVFMGGTQGLASFDFQNDSVKMFDIPAMDIANNFRVVFMQGNGATISGDQVWLDKVNNSFIVYCQSTSDIYQYLPQLDSLRLVSFDHKLVPNKRSGSIKADVNSHEERRALGREINKLISFTKFYWDDSREMYFRFASENTRFNEEGSLGSDIYLFAYDQDLNLIGEKLLKMDRYPFRAFIKDGYLYAYTVVGEFPAFAKYSFVF</sequence>
<accession>A0ABT7YBK5</accession>
<evidence type="ECO:0000313" key="3">
    <source>
        <dbReference type="Proteomes" id="UP001171916"/>
    </source>
</evidence>
<gene>
    <name evidence="2" type="ORF">QVH07_06990</name>
</gene>
<protein>
    <submittedName>
        <fullName evidence="2">DUF4221 family protein</fullName>
    </submittedName>
</protein>
<feature type="chain" id="PRO_5045251475" evidence="1">
    <location>
        <begin position="21"/>
        <end position="377"/>
    </location>
</feature>
<name>A0ABT7YBK5_9BACT</name>
<proteinExistence type="predicted"/>
<keyword evidence="3" id="KW-1185">Reference proteome</keyword>
<reference evidence="2" key="1">
    <citation type="submission" date="2023-06" db="EMBL/GenBank/DDBJ databases">
        <title>Robiginitalea aurantiacus sp. nov. and Algoriphagus sediminis sp. nov., isolated from coastal sediment.</title>
        <authorList>
            <person name="Zhou Z.Y."/>
            <person name="An J."/>
            <person name="Jia Y.W."/>
            <person name="Du Z.J."/>
        </authorList>
    </citation>
    <scope>NUCLEOTIDE SEQUENCE</scope>
    <source>
        <strain evidence="2">C2-7</strain>
    </source>
</reference>
<comment type="caution">
    <text evidence="2">The sequence shown here is derived from an EMBL/GenBank/DDBJ whole genome shotgun (WGS) entry which is preliminary data.</text>
</comment>
<dbReference type="Proteomes" id="UP001171916">
    <property type="component" value="Unassembled WGS sequence"/>
</dbReference>
<dbReference type="EMBL" id="JAUEPH010000003">
    <property type="protein sequence ID" value="MDN3203888.1"/>
    <property type="molecule type" value="Genomic_DNA"/>
</dbReference>
<evidence type="ECO:0000256" key="1">
    <source>
        <dbReference type="SAM" id="SignalP"/>
    </source>
</evidence>